<proteinExistence type="predicted"/>
<accession>A0A223KVP4</accession>
<evidence type="ECO:0000313" key="2">
    <source>
        <dbReference type="Proteomes" id="UP000215224"/>
    </source>
</evidence>
<dbReference type="RefSeq" id="WP_066419983.1">
    <property type="nucleotide sequence ID" value="NZ_CP018866.1"/>
</dbReference>
<reference evidence="1 2" key="1">
    <citation type="submission" date="2016-12" db="EMBL/GenBank/DDBJ databases">
        <title>The whole genome sequencing and assembly of Bacillus cohnii DSM 6307T strain.</title>
        <authorList>
            <person name="Lee Y.-J."/>
            <person name="Yi H."/>
            <person name="Bahn Y.-S."/>
            <person name="Kim J.F."/>
            <person name="Lee D.-W."/>
        </authorList>
    </citation>
    <scope>NUCLEOTIDE SEQUENCE [LARGE SCALE GENOMIC DNA]</scope>
    <source>
        <strain evidence="1 2">DSM 6307</strain>
    </source>
</reference>
<dbReference type="KEGG" id="bcoh:BC6307_20325"/>
<organism evidence="1 2">
    <name type="scientific">Sutcliffiella cohnii</name>
    <dbReference type="NCBI Taxonomy" id="33932"/>
    <lineage>
        <taxon>Bacteria</taxon>
        <taxon>Bacillati</taxon>
        <taxon>Bacillota</taxon>
        <taxon>Bacilli</taxon>
        <taxon>Bacillales</taxon>
        <taxon>Bacillaceae</taxon>
        <taxon>Sutcliffiella</taxon>
    </lineage>
</organism>
<dbReference type="AlphaFoldDB" id="A0A223KVP4"/>
<protein>
    <submittedName>
        <fullName evidence="1">Uncharacterized protein</fullName>
    </submittedName>
</protein>
<dbReference type="EMBL" id="CP018866">
    <property type="protein sequence ID" value="AST93444.1"/>
    <property type="molecule type" value="Genomic_DNA"/>
</dbReference>
<gene>
    <name evidence="1" type="ORF">BC6307_20325</name>
</gene>
<dbReference type="PROSITE" id="PS51257">
    <property type="entry name" value="PROKAR_LIPOPROTEIN"/>
    <property type="match status" value="1"/>
</dbReference>
<keyword evidence="2" id="KW-1185">Reference proteome</keyword>
<name>A0A223KVP4_9BACI</name>
<dbReference type="Proteomes" id="UP000215224">
    <property type="component" value="Chromosome"/>
</dbReference>
<dbReference type="STRING" id="1314751.GCA_001591425_03984"/>
<sequence length="242" mass="27623">MKNISSIIVLLLFVFIGISGCAKQTTEQDGKENEQPMLTYLNEKYDTEFTTVEYIPAKRGFNDSMNQNILVAESEDGLRVEVRETVSNPGKYMDTYLNAYAAKLISNKFNYNSITNVQFAKTYINLRSREVSLEDLQKDNFVITNDIVINFSSIISILGDVSEEALVELYDVYTEQVALGYKRNVFVASFGGDPVKSEKYVNSYAIYGIRNWEVYDESVKAVIVVTDNGLSYEEFKHQIIYR</sequence>
<evidence type="ECO:0000313" key="1">
    <source>
        <dbReference type="EMBL" id="AST93444.1"/>
    </source>
</evidence>